<feature type="compositionally biased region" description="Polar residues" evidence="1">
    <location>
        <begin position="32"/>
        <end position="42"/>
    </location>
</feature>
<reference evidence="3" key="1">
    <citation type="submission" date="2021-06" db="EMBL/GenBank/DDBJ databases">
        <title>Comparative genomics, transcriptomics and evolutionary studies reveal genomic signatures of adaptation to plant cell wall in hemibiotrophic fungi.</title>
        <authorList>
            <consortium name="DOE Joint Genome Institute"/>
            <person name="Baroncelli R."/>
            <person name="Diaz J.F."/>
            <person name="Benocci T."/>
            <person name="Peng M."/>
            <person name="Battaglia E."/>
            <person name="Haridas S."/>
            <person name="Andreopoulos W."/>
            <person name="Labutti K."/>
            <person name="Pangilinan J."/>
            <person name="Floch G.L."/>
            <person name="Makela M.R."/>
            <person name="Henrissat B."/>
            <person name="Grigoriev I.V."/>
            <person name="Crouch J.A."/>
            <person name="De Vries R.P."/>
            <person name="Sukno S.A."/>
            <person name="Thon M.R."/>
        </authorList>
    </citation>
    <scope>NUCLEOTIDE SEQUENCE</scope>
    <source>
        <strain evidence="3">MAFF235873</strain>
    </source>
</reference>
<evidence type="ECO:0000313" key="4">
    <source>
        <dbReference type="Proteomes" id="UP001232148"/>
    </source>
</evidence>
<dbReference type="AlphaFoldDB" id="A0AAD9LZM2"/>
<keyword evidence="4" id="KW-1185">Reference proteome</keyword>
<keyword evidence="2" id="KW-0812">Transmembrane</keyword>
<protein>
    <submittedName>
        <fullName evidence="3">Uncharacterized protein</fullName>
    </submittedName>
</protein>
<evidence type="ECO:0000256" key="1">
    <source>
        <dbReference type="SAM" id="MobiDB-lite"/>
    </source>
</evidence>
<proteinExistence type="predicted"/>
<gene>
    <name evidence="3" type="ORF">LX32DRAFT_641549</name>
</gene>
<keyword evidence="2" id="KW-1133">Transmembrane helix</keyword>
<dbReference type="Proteomes" id="UP001232148">
    <property type="component" value="Unassembled WGS sequence"/>
</dbReference>
<sequence length="53" mass="5782">MTLQTLLAESRKALVHLIVVAVAIVVTSLRTNQTGSRMSQAPESDRSRLFSPT</sequence>
<dbReference type="EMBL" id="MU842907">
    <property type="protein sequence ID" value="KAK2026817.1"/>
    <property type="molecule type" value="Genomic_DNA"/>
</dbReference>
<keyword evidence="2" id="KW-0472">Membrane</keyword>
<feature type="compositionally biased region" description="Basic and acidic residues" evidence="1">
    <location>
        <begin position="43"/>
        <end position="53"/>
    </location>
</feature>
<comment type="caution">
    <text evidence="3">The sequence shown here is derived from an EMBL/GenBank/DDBJ whole genome shotgun (WGS) entry which is preliminary data.</text>
</comment>
<feature type="region of interest" description="Disordered" evidence="1">
    <location>
        <begin position="32"/>
        <end position="53"/>
    </location>
</feature>
<name>A0AAD9LZM2_9PEZI</name>
<evidence type="ECO:0000256" key="2">
    <source>
        <dbReference type="SAM" id="Phobius"/>
    </source>
</evidence>
<feature type="transmembrane region" description="Helical" evidence="2">
    <location>
        <begin position="13"/>
        <end position="29"/>
    </location>
</feature>
<evidence type="ECO:0000313" key="3">
    <source>
        <dbReference type="EMBL" id="KAK2026817.1"/>
    </source>
</evidence>
<organism evidence="3 4">
    <name type="scientific">Colletotrichum zoysiae</name>
    <dbReference type="NCBI Taxonomy" id="1216348"/>
    <lineage>
        <taxon>Eukaryota</taxon>
        <taxon>Fungi</taxon>
        <taxon>Dikarya</taxon>
        <taxon>Ascomycota</taxon>
        <taxon>Pezizomycotina</taxon>
        <taxon>Sordariomycetes</taxon>
        <taxon>Hypocreomycetidae</taxon>
        <taxon>Glomerellales</taxon>
        <taxon>Glomerellaceae</taxon>
        <taxon>Colletotrichum</taxon>
        <taxon>Colletotrichum graminicola species complex</taxon>
    </lineage>
</organism>
<accession>A0AAD9LZM2</accession>